<name>A0A917JXP3_9GAMM</name>
<evidence type="ECO:0000313" key="4">
    <source>
        <dbReference type="Proteomes" id="UP000630149"/>
    </source>
</evidence>
<dbReference type="AlphaFoldDB" id="A0A917JXP3"/>
<dbReference type="InterPro" id="IPR001482">
    <property type="entry name" value="T2SS/T4SS_dom"/>
</dbReference>
<dbReference type="InterPro" id="IPR050921">
    <property type="entry name" value="T4SS_GSP_E_ATPase"/>
</dbReference>
<dbReference type="OrthoDB" id="9804785at2"/>
<dbReference type="NCBIfam" id="TIGR01420">
    <property type="entry name" value="pilT_fam"/>
    <property type="match status" value="1"/>
</dbReference>
<evidence type="ECO:0000256" key="1">
    <source>
        <dbReference type="ARBA" id="ARBA00006611"/>
    </source>
</evidence>
<comment type="caution">
    <text evidence="3">The sequence shown here is derived from an EMBL/GenBank/DDBJ whole genome shotgun (WGS) entry which is preliminary data.</text>
</comment>
<dbReference type="PANTHER" id="PTHR30486">
    <property type="entry name" value="TWITCHING MOTILITY PROTEIN PILT"/>
    <property type="match status" value="1"/>
</dbReference>
<dbReference type="GO" id="GO:0005524">
    <property type="term" value="F:ATP binding"/>
    <property type="evidence" value="ECO:0007669"/>
    <property type="project" value="InterPro"/>
</dbReference>
<organism evidence="3 4">
    <name type="scientific">Legionella impletisoli</name>
    <dbReference type="NCBI Taxonomy" id="343510"/>
    <lineage>
        <taxon>Bacteria</taxon>
        <taxon>Pseudomonadati</taxon>
        <taxon>Pseudomonadota</taxon>
        <taxon>Gammaproteobacteria</taxon>
        <taxon>Legionellales</taxon>
        <taxon>Legionellaceae</taxon>
        <taxon>Legionella</taxon>
    </lineage>
</organism>
<reference evidence="3" key="1">
    <citation type="journal article" date="2014" name="Int. J. Syst. Evol. Microbiol.">
        <title>Complete genome sequence of Corynebacterium casei LMG S-19264T (=DSM 44701T), isolated from a smear-ripened cheese.</title>
        <authorList>
            <consortium name="US DOE Joint Genome Institute (JGI-PGF)"/>
            <person name="Walter F."/>
            <person name="Albersmeier A."/>
            <person name="Kalinowski J."/>
            <person name="Ruckert C."/>
        </authorList>
    </citation>
    <scope>NUCLEOTIDE SEQUENCE</scope>
    <source>
        <strain evidence="3">JCM 13919</strain>
    </source>
</reference>
<dbReference type="Gene3D" id="3.30.450.90">
    <property type="match status" value="1"/>
</dbReference>
<keyword evidence="4" id="KW-1185">Reference proteome</keyword>
<dbReference type="PROSITE" id="PS00662">
    <property type="entry name" value="T2SP_E"/>
    <property type="match status" value="1"/>
</dbReference>
<comment type="similarity">
    <text evidence="1">Belongs to the GSP E family.</text>
</comment>
<dbReference type="Gene3D" id="3.40.50.300">
    <property type="entry name" value="P-loop containing nucleotide triphosphate hydrolases"/>
    <property type="match status" value="1"/>
</dbReference>
<feature type="domain" description="Bacterial type II secretion system protein E" evidence="2">
    <location>
        <begin position="193"/>
        <end position="207"/>
    </location>
</feature>
<accession>A0A917JXP3</accession>
<gene>
    <name evidence="3" type="primary">uptC</name>
    <name evidence="3" type="ORF">GCM10007966_17640</name>
</gene>
<dbReference type="Pfam" id="PF00437">
    <property type="entry name" value="T2SSE"/>
    <property type="match status" value="1"/>
</dbReference>
<dbReference type="PANTHER" id="PTHR30486:SF12">
    <property type="entry name" value="TYPE IV PILUS ATPASE PILU"/>
    <property type="match status" value="1"/>
</dbReference>
<dbReference type="CDD" id="cd01131">
    <property type="entry name" value="PilT"/>
    <property type="match status" value="1"/>
</dbReference>
<sequence>MDIIPFLKLMADRGASDLFFSVGAPPHIKIEGVTSPVGKAPLKSEQISEIAQSILTDAQQKEFSAEMELNLALSIENVGRYRVNLFRQRGDVAIVIRYLKETIPSLEALNLPSILSTIVMEQRGLILVVGATGSGKSTTLAAMIDYRNANQCGHILTIEDPIEYVHEHKQSVVDQREVGIDTLSYDNALKNAMREAPDAILIGEIRDRETMKHAIAYSETGHLCLSTLHANNANQTMDRIINFFPEDAKRQLLLDLSLNLRAIVSLRLIPGKEDKRVPAVEILLNTPYISDLIEKGKIEEIKEAMEKGREQGMQTFDQALFDLYKAGKISEENAIRYADSKNNVRLKIRLSEEGGGGTDTDLTIEKDDFDKF</sequence>
<dbReference type="RefSeq" id="WP_131777149.1">
    <property type="nucleotide sequence ID" value="NZ_BMOB01000008.1"/>
</dbReference>
<dbReference type="InterPro" id="IPR027417">
    <property type="entry name" value="P-loop_NTPase"/>
</dbReference>
<dbReference type="EMBL" id="BMOB01000008">
    <property type="protein sequence ID" value="GGI89390.1"/>
    <property type="molecule type" value="Genomic_DNA"/>
</dbReference>
<dbReference type="Proteomes" id="UP000630149">
    <property type="component" value="Unassembled WGS sequence"/>
</dbReference>
<proteinExistence type="inferred from homology"/>
<evidence type="ECO:0000259" key="2">
    <source>
        <dbReference type="PROSITE" id="PS00662"/>
    </source>
</evidence>
<reference evidence="3" key="2">
    <citation type="submission" date="2020-09" db="EMBL/GenBank/DDBJ databases">
        <authorList>
            <person name="Sun Q."/>
            <person name="Ohkuma M."/>
        </authorList>
    </citation>
    <scope>NUCLEOTIDE SEQUENCE</scope>
    <source>
        <strain evidence="3">JCM 13919</strain>
    </source>
</reference>
<dbReference type="SUPFAM" id="SSF52540">
    <property type="entry name" value="P-loop containing nucleoside triphosphate hydrolases"/>
    <property type="match status" value="1"/>
</dbReference>
<dbReference type="GO" id="GO:0016887">
    <property type="term" value="F:ATP hydrolysis activity"/>
    <property type="evidence" value="ECO:0007669"/>
    <property type="project" value="InterPro"/>
</dbReference>
<evidence type="ECO:0000313" key="3">
    <source>
        <dbReference type="EMBL" id="GGI89390.1"/>
    </source>
</evidence>
<protein>
    <submittedName>
        <fullName evidence="3">Twitching motility protein PilT</fullName>
    </submittedName>
</protein>
<dbReference type="InterPro" id="IPR006321">
    <property type="entry name" value="PilT/PilU"/>
</dbReference>